<evidence type="ECO:0000313" key="2">
    <source>
        <dbReference type="EMBL" id="CAF1690360.1"/>
    </source>
</evidence>
<dbReference type="SUPFAM" id="SSF48726">
    <property type="entry name" value="Immunoglobulin"/>
    <property type="match status" value="1"/>
</dbReference>
<dbReference type="Gene3D" id="2.60.40.10">
    <property type="entry name" value="Immunoglobulins"/>
    <property type="match status" value="1"/>
</dbReference>
<dbReference type="EMBL" id="CAJNOR010020259">
    <property type="protein sequence ID" value="CAF1690360.1"/>
    <property type="molecule type" value="Genomic_DNA"/>
</dbReference>
<dbReference type="AlphaFoldDB" id="A0A816HMP8"/>
<feature type="non-terminal residue" evidence="2">
    <location>
        <position position="72"/>
    </location>
</feature>
<dbReference type="InterPro" id="IPR007110">
    <property type="entry name" value="Ig-like_dom"/>
</dbReference>
<dbReference type="CDD" id="cd00096">
    <property type="entry name" value="Ig"/>
    <property type="match status" value="1"/>
</dbReference>
<organism evidence="2 3">
    <name type="scientific">Adineta ricciae</name>
    <name type="common">Rotifer</name>
    <dbReference type="NCBI Taxonomy" id="249248"/>
    <lineage>
        <taxon>Eukaryota</taxon>
        <taxon>Metazoa</taxon>
        <taxon>Spiralia</taxon>
        <taxon>Gnathifera</taxon>
        <taxon>Rotifera</taxon>
        <taxon>Eurotatoria</taxon>
        <taxon>Bdelloidea</taxon>
        <taxon>Adinetida</taxon>
        <taxon>Adinetidae</taxon>
        <taxon>Adineta</taxon>
    </lineage>
</organism>
<feature type="domain" description="Ig-like" evidence="1">
    <location>
        <begin position="6"/>
        <end position="72"/>
    </location>
</feature>
<feature type="non-terminal residue" evidence="2">
    <location>
        <position position="1"/>
    </location>
</feature>
<evidence type="ECO:0000259" key="1">
    <source>
        <dbReference type="PROSITE" id="PS50835"/>
    </source>
</evidence>
<gene>
    <name evidence="2" type="ORF">XAT740_LOCUS63706</name>
</gene>
<protein>
    <recommendedName>
        <fullName evidence="1">Ig-like domain-containing protein</fullName>
    </recommendedName>
</protein>
<evidence type="ECO:0000313" key="3">
    <source>
        <dbReference type="Proteomes" id="UP000663828"/>
    </source>
</evidence>
<comment type="caution">
    <text evidence="2">The sequence shown here is derived from an EMBL/GenBank/DDBJ whole genome shotgun (WGS) entry which is preliminary data.</text>
</comment>
<dbReference type="PROSITE" id="PS50835">
    <property type="entry name" value="IG_LIKE"/>
    <property type="match status" value="1"/>
</dbReference>
<keyword evidence="3" id="KW-1185">Reference proteome</keyword>
<dbReference type="InterPro" id="IPR036179">
    <property type="entry name" value="Ig-like_dom_sf"/>
</dbReference>
<dbReference type="InterPro" id="IPR013783">
    <property type="entry name" value="Ig-like_fold"/>
</dbReference>
<dbReference type="Proteomes" id="UP000663828">
    <property type="component" value="Unassembled WGS sequence"/>
</dbReference>
<reference evidence="2" key="1">
    <citation type="submission" date="2021-02" db="EMBL/GenBank/DDBJ databases">
        <authorList>
            <person name="Nowell W R."/>
        </authorList>
    </citation>
    <scope>NUCLEOTIDE SEQUENCE</scope>
</reference>
<proteinExistence type="predicted"/>
<name>A0A816HMP8_ADIRI</name>
<accession>A0A816HMP8</accession>
<dbReference type="Pfam" id="PF13927">
    <property type="entry name" value="Ig_3"/>
    <property type="match status" value="1"/>
</dbReference>
<sequence>EQLQAPIILRESSDNDVPLGSRKVFTCNAIGYPPPTYMWLREWENLTSNFSPLSYFEIPSAKKDDQGSYRCL</sequence>